<evidence type="ECO:0000313" key="3">
    <source>
        <dbReference type="EMBL" id="NEA88102.1"/>
    </source>
</evidence>
<dbReference type="SUPFAM" id="SSF52777">
    <property type="entry name" value="CoA-dependent acyltransferases"/>
    <property type="match status" value="2"/>
</dbReference>
<organism evidence="3">
    <name type="scientific">Streptomyces sp. SID14436</name>
    <dbReference type="NCBI Taxonomy" id="2706070"/>
    <lineage>
        <taxon>Bacteria</taxon>
        <taxon>Bacillati</taxon>
        <taxon>Actinomycetota</taxon>
        <taxon>Actinomycetes</taxon>
        <taxon>Kitasatosporales</taxon>
        <taxon>Streptomycetaceae</taxon>
        <taxon>Streptomyces</taxon>
    </lineage>
</organism>
<sequence length="84" mass="9393">MHHIVSDGWSVGVLLRDLEAAYDGRELPGLAVQYADYAAWQRDWLSGDVLEEQLAYWREALQGAPPALDLPTDRPRPAVPSHRG</sequence>
<protein>
    <recommendedName>
        <fullName evidence="2">Condensation domain-containing protein</fullName>
    </recommendedName>
</protein>
<dbReference type="GO" id="GO:0005829">
    <property type="term" value="C:cytosol"/>
    <property type="evidence" value="ECO:0007669"/>
    <property type="project" value="TreeGrafter"/>
</dbReference>
<dbReference type="GO" id="GO:0044550">
    <property type="term" value="P:secondary metabolite biosynthetic process"/>
    <property type="evidence" value="ECO:0007669"/>
    <property type="project" value="TreeGrafter"/>
</dbReference>
<evidence type="ECO:0000259" key="2">
    <source>
        <dbReference type="Pfam" id="PF00668"/>
    </source>
</evidence>
<feature type="domain" description="Condensation" evidence="2">
    <location>
        <begin position="1"/>
        <end position="81"/>
    </location>
</feature>
<feature type="non-terminal residue" evidence="3">
    <location>
        <position position="1"/>
    </location>
</feature>
<dbReference type="GO" id="GO:0031177">
    <property type="term" value="F:phosphopantetheine binding"/>
    <property type="evidence" value="ECO:0007669"/>
    <property type="project" value="TreeGrafter"/>
</dbReference>
<dbReference type="GO" id="GO:0003824">
    <property type="term" value="F:catalytic activity"/>
    <property type="evidence" value="ECO:0007669"/>
    <property type="project" value="InterPro"/>
</dbReference>
<dbReference type="InterPro" id="IPR023213">
    <property type="entry name" value="CAT-like_dom_sf"/>
</dbReference>
<dbReference type="InterPro" id="IPR001242">
    <property type="entry name" value="Condensation_dom"/>
</dbReference>
<dbReference type="GO" id="GO:0043041">
    <property type="term" value="P:amino acid activation for nonribosomal peptide biosynthetic process"/>
    <property type="evidence" value="ECO:0007669"/>
    <property type="project" value="TreeGrafter"/>
</dbReference>
<evidence type="ECO:0000256" key="1">
    <source>
        <dbReference type="SAM" id="MobiDB-lite"/>
    </source>
</evidence>
<dbReference type="GO" id="GO:0008610">
    <property type="term" value="P:lipid biosynthetic process"/>
    <property type="evidence" value="ECO:0007669"/>
    <property type="project" value="UniProtKB-ARBA"/>
</dbReference>
<dbReference type="RefSeq" id="WP_164438588.1">
    <property type="nucleotide sequence ID" value="NZ_JAAGMD010000554.1"/>
</dbReference>
<feature type="non-terminal residue" evidence="3">
    <location>
        <position position="84"/>
    </location>
</feature>
<name>A0A6G3QXM9_9ACTN</name>
<feature type="region of interest" description="Disordered" evidence="1">
    <location>
        <begin position="65"/>
        <end position="84"/>
    </location>
</feature>
<dbReference type="PANTHER" id="PTHR45527">
    <property type="entry name" value="NONRIBOSOMAL PEPTIDE SYNTHETASE"/>
    <property type="match status" value="1"/>
</dbReference>
<comment type="caution">
    <text evidence="3">The sequence shown here is derived from an EMBL/GenBank/DDBJ whole genome shotgun (WGS) entry which is preliminary data.</text>
</comment>
<dbReference type="PANTHER" id="PTHR45527:SF1">
    <property type="entry name" value="FATTY ACID SYNTHASE"/>
    <property type="match status" value="1"/>
</dbReference>
<dbReference type="Gene3D" id="3.30.559.30">
    <property type="entry name" value="Nonribosomal peptide synthetase, condensation domain"/>
    <property type="match status" value="1"/>
</dbReference>
<proteinExistence type="predicted"/>
<dbReference type="AlphaFoldDB" id="A0A6G3QXM9"/>
<dbReference type="Gene3D" id="3.30.559.10">
    <property type="entry name" value="Chloramphenicol acetyltransferase-like domain"/>
    <property type="match status" value="1"/>
</dbReference>
<accession>A0A6G3QXM9</accession>
<reference evidence="3" key="1">
    <citation type="submission" date="2020-01" db="EMBL/GenBank/DDBJ databases">
        <title>Insect and environment-associated Actinomycetes.</title>
        <authorList>
            <person name="Currrie C."/>
            <person name="Chevrette M."/>
            <person name="Carlson C."/>
            <person name="Stubbendieck R."/>
            <person name="Wendt-Pienkowski E."/>
        </authorList>
    </citation>
    <scope>NUCLEOTIDE SEQUENCE</scope>
    <source>
        <strain evidence="3">SID14436</strain>
    </source>
</reference>
<gene>
    <name evidence="3" type="ORF">G3I53_19225</name>
</gene>
<dbReference type="Pfam" id="PF00668">
    <property type="entry name" value="Condensation"/>
    <property type="match status" value="1"/>
</dbReference>
<dbReference type="EMBL" id="JAAGMD010000554">
    <property type="protein sequence ID" value="NEA88102.1"/>
    <property type="molecule type" value="Genomic_DNA"/>
</dbReference>